<dbReference type="GeneID" id="116049312"/>
<gene>
    <name evidence="4" type="primary">has1</name>
</gene>
<dbReference type="GO" id="GO:0005886">
    <property type="term" value="C:plasma membrane"/>
    <property type="evidence" value="ECO:0007669"/>
    <property type="project" value="TreeGrafter"/>
</dbReference>
<dbReference type="Pfam" id="PF13641">
    <property type="entry name" value="Glyco_tranf_2_3"/>
    <property type="match status" value="1"/>
</dbReference>
<organism evidence="4 5">
    <name type="scientific">Sander lucioperca</name>
    <name type="common">Pike-perch</name>
    <name type="synonym">Perca lucioperca</name>
    <dbReference type="NCBI Taxonomy" id="283035"/>
    <lineage>
        <taxon>Eukaryota</taxon>
        <taxon>Metazoa</taxon>
        <taxon>Chordata</taxon>
        <taxon>Craniata</taxon>
        <taxon>Vertebrata</taxon>
        <taxon>Euteleostomi</taxon>
        <taxon>Actinopterygii</taxon>
        <taxon>Neopterygii</taxon>
        <taxon>Teleostei</taxon>
        <taxon>Neoteleostei</taxon>
        <taxon>Acanthomorphata</taxon>
        <taxon>Eupercaria</taxon>
        <taxon>Perciformes</taxon>
        <taxon>Percoidei</taxon>
        <taxon>Percidae</taxon>
        <taxon>Luciopercinae</taxon>
        <taxon>Sander</taxon>
    </lineage>
</organism>
<feature type="transmembrane region" description="Helical" evidence="3">
    <location>
        <begin position="456"/>
        <end position="478"/>
    </location>
</feature>
<feature type="transmembrane region" description="Helical" evidence="3">
    <location>
        <begin position="404"/>
        <end position="423"/>
    </location>
</feature>
<keyword evidence="2 3" id="KW-0472">Membrane</keyword>
<dbReference type="InterPro" id="IPR029044">
    <property type="entry name" value="Nucleotide-diphossugar_trans"/>
</dbReference>
<comment type="subcellular location">
    <subcellularLocation>
        <location evidence="1">Membrane</location>
    </subcellularLocation>
</comment>
<dbReference type="PANTHER" id="PTHR22913:SF4">
    <property type="entry name" value="HYALURONAN SYNTHASE 1"/>
    <property type="match status" value="1"/>
</dbReference>
<dbReference type="CTD" id="3036"/>
<dbReference type="SUPFAM" id="SSF53448">
    <property type="entry name" value="Nucleotide-diphospho-sugar transferases"/>
    <property type="match status" value="1"/>
</dbReference>
<name>A0A8C9Z1T5_SANLU</name>
<dbReference type="GO" id="GO:0050501">
    <property type="term" value="F:hyaluronan synthase activity"/>
    <property type="evidence" value="ECO:0007669"/>
    <property type="project" value="TreeGrafter"/>
</dbReference>
<evidence type="ECO:0000256" key="1">
    <source>
        <dbReference type="ARBA" id="ARBA00004370"/>
    </source>
</evidence>
<reference evidence="4" key="1">
    <citation type="submission" date="2025-08" db="UniProtKB">
        <authorList>
            <consortium name="Ensembl"/>
        </authorList>
    </citation>
    <scope>IDENTIFICATION</scope>
</reference>
<feature type="transmembrane region" description="Helical" evidence="3">
    <location>
        <begin position="498"/>
        <end position="517"/>
    </location>
</feature>
<proteinExistence type="predicted"/>
<accession>A0A8C9Z1T5</accession>
<dbReference type="GO" id="GO:0085029">
    <property type="term" value="P:extracellular matrix assembly"/>
    <property type="evidence" value="ECO:0007669"/>
    <property type="project" value="TreeGrafter"/>
</dbReference>
<dbReference type="Ensembl" id="ENSSLUT00000035577.1">
    <property type="protein sequence ID" value="ENSSLUP00000034505.1"/>
    <property type="gene ID" value="ENSSLUG00000015342.1"/>
</dbReference>
<feature type="transmembrane region" description="Helical" evidence="3">
    <location>
        <begin position="12"/>
        <end position="35"/>
    </location>
</feature>
<dbReference type="Proteomes" id="UP000694568">
    <property type="component" value="Unplaced"/>
</dbReference>
<evidence type="ECO:0000313" key="4">
    <source>
        <dbReference type="Ensembl" id="ENSSLUP00000034505.1"/>
    </source>
</evidence>
<dbReference type="RefSeq" id="XP_035862511.1">
    <property type="nucleotide sequence ID" value="XM_036006618.1"/>
</dbReference>
<dbReference type="Gene3D" id="3.90.550.10">
    <property type="entry name" value="Spore Coat Polysaccharide Biosynthesis Protein SpsA, Chain A"/>
    <property type="match status" value="1"/>
</dbReference>
<reference evidence="4" key="2">
    <citation type="submission" date="2025-09" db="UniProtKB">
        <authorList>
            <consortium name="Ensembl"/>
        </authorList>
    </citation>
    <scope>IDENTIFICATION</scope>
</reference>
<evidence type="ECO:0000313" key="5">
    <source>
        <dbReference type="Proteomes" id="UP000694568"/>
    </source>
</evidence>
<evidence type="ECO:0000256" key="3">
    <source>
        <dbReference type="SAM" id="Phobius"/>
    </source>
</evidence>
<keyword evidence="3" id="KW-0812">Transmembrane</keyword>
<dbReference type="RefSeq" id="XP_031154706.1">
    <property type="nucleotide sequence ID" value="XM_031298846.2"/>
</dbReference>
<protein>
    <submittedName>
        <fullName evidence="4">Hyaluronan synthase 1</fullName>
    </submittedName>
</protein>
<dbReference type="PANTHER" id="PTHR22913">
    <property type="entry name" value="HYALURONAN SYNTHASE"/>
    <property type="match status" value="1"/>
</dbReference>
<feature type="transmembrane region" description="Helical" evidence="3">
    <location>
        <begin position="429"/>
        <end position="449"/>
    </location>
</feature>
<keyword evidence="3" id="KW-1133">Transmembrane helix</keyword>
<feature type="transmembrane region" description="Helical" evidence="3">
    <location>
        <begin position="538"/>
        <end position="560"/>
    </location>
</feature>
<dbReference type="OrthoDB" id="9876900at2759"/>
<dbReference type="GO" id="GO:0030213">
    <property type="term" value="P:hyaluronan biosynthetic process"/>
    <property type="evidence" value="ECO:0007669"/>
    <property type="project" value="TreeGrafter"/>
</dbReference>
<dbReference type="GeneTree" id="ENSGT00390000010337"/>
<sequence>MELKPLLKKLGTTVRAILTFSFALLVLGVMVWAYVDGFQLATSLYGIISFGFYGLLLSLHVLVQSLFAFIEHRRMRARTDPCTLTKTIGFTISAFQEDPAYLRECLNSIRALKYPPELLRIIMVIDGNKDDDRYMMDMFREVFADQDPGCYVWKNNYHTWDPIQAQQDVEMATEMGPGGDADHTVGEDLQRKEVERLIQSKRCVCIMQKWGGKREVMYTAFKALGPSVDYIQVCDSDTKLDPLATMELCKVLESNHKYGAVGGDVMILNLKDSYISFMSSLRYWMAFNIERSCQSFFNCVSCISGPLGLYRNDLLQQFLESWYNQMFLGSHCTFGDDRHLTNRMLSMGYATKYTARSKCYTETPAQFLRWLNQQTRWTKSYFREWLYNAMWWHKHHLWMTYESIVSGIFPFFVTATIIQLFWTGTLWDILWILCCIQLIGLVKAAYACILRRDMVMVFMSLYSALYMTSLLPAKYFAIITMNKSSWGTSGRRKIVGNYMPLLPLSVWAAILLGGLGYTIYKESQQDWSTPAKILETKFIGFGCVAYMCYWLLMMFLYWVWFRQLCRKRSQSYALSV</sequence>
<keyword evidence="5" id="KW-1185">Reference proteome</keyword>
<evidence type="ECO:0000256" key="2">
    <source>
        <dbReference type="ARBA" id="ARBA00023136"/>
    </source>
</evidence>
<dbReference type="KEGG" id="sluc:116049312"/>
<feature type="transmembrane region" description="Helical" evidence="3">
    <location>
        <begin position="47"/>
        <end position="70"/>
    </location>
</feature>
<dbReference type="AlphaFoldDB" id="A0A8C9Z1T5"/>